<dbReference type="EMBL" id="JBHMEP010000020">
    <property type="protein sequence ID" value="MFB9137768.1"/>
    <property type="molecule type" value="Genomic_DNA"/>
</dbReference>
<reference evidence="1 2" key="1">
    <citation type="submission" date="2024-09" db="EMBL/GenBank/DDBJ databases">
        <authorList>
            <person name="Sun Q."/>
            <person name="Mori K."/>
        </authorList>
    </citation>
    <scope>NUCLEOTIDE SEQUENCE [LARGE SCALE GENOMIC DNA]</scope>
    <source>
        <strain evidence="1 2">CECT 8064</strain>
    </source>
</reference>
<dbReference type="RefSeq" id="WP_390198004.1">
    <property type="nucleotide sequence ID" value="NZ_JBHMEP010000020.1"/>
</dbReference>
<sequence>MEIREHLSVYLESGYLFDDMSGKLKWFEIDKILISFTYGVVRYVGTWGGCGAEKTLDGKLFYSSEECFKKDKSIPKTKLSIYDVFKSLYGFAPIGDVWKYKNGRAVKCKLECFDVEIDNKGKIYCKETYYRTCEDVYKFNDLTVVDKNGDMRLVKSSKSKLMLTNDQLEVVERMKGVIDDMVRLKMIMYIDQDYNLCFLPGDKIEDLTMDETDGFVDTTGIVTSIKSKNVIEFYVENPFVKIKDE</sequence>
<dbReference type="Proteomes" id="UP001589645">
    <property type="component" value="Unassembled WGS sequence"/>
</dbReference>
<accession>A0ABV5HUC1</accession>
<protein>
    <submittedName>
        <fullName evidence="1">Uncharacterized protein</fullName>
    </submittedName>
</protein>
<gene>
    <name evidence="1" type="ORF">ACFFUV_22725</name>
</gene>
<comment type="caution">
    <text evidence="1">The sequence shown here is derived from an EMBL/GenBank/DDBJ whole genome shotgun (WGS) entry which is preliminary data.</text>
</comment>
<proteinExistence type="predicted"/>
<evidence type="ECO:0000313" key="2">
    <source>
        <dbReference type="Proteomes" id="UP001589645"/>
    </source>
</evidence>
<keyword evidence="2" id="KW-1185">Reference proteome</keyword>
<evidence type="ECO:0000313" key="1">
    <source>
        <dbReference type="EMBL" id="MFB9137768.1"/>
    </source>
</evidence>
<name>A0ABV5HUC1_9VIBR</name>
<organism evidence="1 2">
    <name type="scientific">Vibrio olivae</name>
    <dbReference type="NCBI Taxonomy" id="1243002"/>
    <lineage>
        <taxon>Bacteria</taxon>
        <taxon>Pseudomonadati</taxon>
        <taxon>Pseudomonadota</taxon>
        <taxon>Gammaproteobacteria</taxon>
        <taxon>Vibrionales</taxon>
        <taxon>Vibrionaceae</taxon>
        <taxon>Vibrio</taxon>
    </lineage>
</organism>